<sequence>MISRRKKKHTDHQTEGEAIGCEELRNAGKQEDMSAVRTLQLLLVGLVLVVQFVVGTGAETGANNKGKKRQQ</sequence>
<keyword evidence="2" id="KW-0472">Membrane</keyword>
<evidence type="ECO:0000256" key="1">
    <source>
        <dbReference type="SAM" id="MobiDB-lite"/>
    </source>
</evidence>
<feature type="transmembrane region" description="Helical" evidence="2">
    <location>
        <begin position="39"/>
        <end position="58"/>
    </location>
</feature>
<name>A0AAD6A806_9TELE</name>
<accession>A0AAD6A806</accession>
<keyword evidence="2" id="KW-0812">Transmembrane</keyword>
<dbReference type="AlphaFoldDB" id="A0AAD6A806"/>
<reference evidence="3" key="1">
    <citation type="submission" date="2022-11" db="EMBL/GenBank/DDBJ databases">
        <title>Chromosome-level genome of Pogonophryne albipinna.</title>
        <authorList>
            <person name="Jo E."/>
        </authorList>
    </citation>
    <scope>NUCLEOTIDE SEQUENCE</scope>
    <source>
        <strain evidence="3">SGF0006</strain>
        <tissue evidence="3">Muscle</tissue>
    </source>
</reference>
<evidence type="ECO:0000313" key="4">
    <source>
        <dbReference type="Proteomes" id="UP001219934"/>
    </source>
</evidence>
<proteinExistence type="predicted"/>
<feature type="compositionally biased region" description="Basic residues" evidence="1">
    <location>
        <begin position="1"/>
        <end position="10"/>
    </location>
</feature>
<keyword evidence="2" id="KW-1133">Transmembrane helix</keyword>
<organism evidence="3 4">
    <name type="scientific">Pogonophryne albipinna</name>
    <dbReference type="NCBI Taxonomy" id="1090488"/>
    <lineage>
        <taxon>Eukaryota</taxon>
        <taxon>Metazoa</taxon>
        <taxon>Chordata</taxon>
        <taxon>Craniata</taxon>
        <taxon>Vertebrata</taxon>
        <taxon>Euteleostomi</taxon>
        <taxon>Actinopterygii</taxon>
        <taxon>Neopterygii</taxon>
        <taxon>Teleostei</taxon>
        <taxon>Neoteleostei</taxon>
        <taxon>Acanthomorphata</taxon>
        <taxon>Eupercaria</taxon>
        <taxon>Perciformes</taxon>
        <taxon>Notothenioidei</taxon>
        <taxon>Pogonophryne</taxon>
    </lineage>
</organism>
<evidence type="ECO:0000313" key="3">
    <source>
        <dbReference type="EMBL" id="KAJ4920094.1"/>
    </source>
</evidence>
<comment type="caution">
    <text evidence="3">The sequence shown here is derived from an EMBL/GenBank/DDBJ whole genome shotgun (WGS) entry which is preliminary data.</text>
</comment>
<dbReference type="Proteomes" id="UP001219934">
    <property type="component" value="Unassembled WGS sequence"/>
</dbReference>
<evidence type="ECO:0000256" key="2">
    <source>
        <dbReference type="SAM" id="Phobius"/>
    </source>
</evidence>
<protein>
    <submittedName>
        <fullName evidence="3">Uncharacterized protein</fullName>
    </submittedName>
</protein>
<dbReference type="EMBL" id="JAPTMU010000225">
    <property type="protein sequence ID" value="KAJ4920094.1"/>
    <property type="molecule type" value="Genomic_DNA"/>
</dbReference>
<feature type="region of interest" description="Disordered" evidence="1">
    <location>
        <begin position="1"/>
        <end position="26"/>
    </location>
</feature>
<gene>
    <name evidence="3" type="ORF">JOQ06_027960</name>
</gene>
<keyword evidence="4" id="KW-1185">Reference proteome</keyword>